<dbReference type="GO" id="GO:0008270">
    <property type="term" value="F:zinc ion binding"/>
    <property type="evidence" value="ECO:0007669"/>
    <property type="project" value="UniProtKB-KW"/>
</dbReference>
<name>A0A5C3F2M4_9BASI</name>
<dbReference type="AlphaFoldDB" id="A0A5C3F2M4"/>
<organism evidence="4 5">
    <name type="scientific">Pseudozyma flocculosa</name>
    <dbReference type="NCBI Taxonomy" id="84751"/>
    <lineage>
        <taxon>Eukaryota</taxon>
        <taxon>Fungi</taxon>
        <taxon>Dikarya</taxon>
        <taxon>Basidiomycota</taxon>
        <taxon>Ustilaginomycotina</taxon>
        <taxon>Ustilaginomycetes</taxon>
        <taxon>Ustilaginales</taxon>
        <taxon>Ustilaginaceae</taxon>
        <taxon>Pseudozyma</taxon>
    </lineage>
</organism>
<dbReference type="InterPro" id="IPR001878">
    <property type="entry name" value="Znf_CCHC"/>
</dbReference>
<keyword evidence="5" id="KW-1185">Reference proteome</keyword>
<dbReference type="EMBL" id="OOIP01000011">
    <property type="protein sequence ID" value="SPO38763.1"/>
    <property type="molecule type" value="Genomic_DNA"/>
</dbReference>
<protein>
    <recommendedName>
        <fullName evidence="3">CCHC-type domain-containing protein</fullName>
    </recommendedName>
</protein>
<accession>A0A5C3F2M4</accession>
<evidence type="ECO:0000259" key="3">
    <source>
        <dbReference type="PROSITE" id="PS50158"/>
    </source>
</evidence>
<evidence type="ECO:0000256" key="1">
    <source>
        <dbReference type="PROSITE-ProRule" id="PRU00047"/>
    </source>
</evidence>
<feature type="compositionally biased region" description="Basic and acidic residues" evidence="2">
    <location>
        <begin position="91"/>
        <end position="122"/>
    </location>
</feature>
<proteinExistence type="predicted"/>
<evidence type="ECO:0000313" key="5">
    <source>
        <dbReference type="Proteomes" id="UP000323386"/>
    </source>
</evidence>
<feature type="compositionally biased region" description="Acidic residues" evidence="2">
    <location>
        <begin position="211"/>
        <end position="223"/>
    </location>
</feature>
<feature type="compositionally biased region" description="Basic and acidic residues" evidence="2">
    <location>
        <begin position="37"/>
        <end position="58"/>
    </location>
</feature>
<feature type="domain" description="CCHC-type" evidence="3">
    <location>
        <begin position="806"/>
        <end position="819"/>
    </location>
</feature>
<keyword evidence="1" id="KW-0862">Zinc</keyword>
<feature type="region of interest" description="Disordered" evidence="2">
    <location>
        <begin position="211"/>
        <end position="265"/>
    </location>
</feature>
<feature type="compositionally biased region" description="Basic and acidic residues" evidence="2">
    <location>
        <begin position="224"/>
        <end position="236"/>
    </location>
</feature>
<evidence type="ECO:0000256" key="2">
    <source>
        <dbReference type="SAM" id="MobiDB-lite"/>
    </source>
</evidence>
<feature type="compositionally biased region" description="Basic and acidic residues" evidence="2">
    <location>
        <begin position="18"/>
        <end position="30"/>
    </location>
</feature>
<gene>
    <name evidence="4" type="ORF">PSFLO_04242</name>
</gene>
<sequence>MSSQPRSPDRTALFLDQGAEHRADIDGSFERDEDGLETPRRVLEEAEVERILARRDGDDSVQSALTDVFGSEPESEDETSDATLQRARGKRPADSPEDQHLEQPSTSEDRRKRLKPQTERPPRSFGRTRLYSPPRRYAGATYSTRRESPSSSIIVISSDPPEPPPRVIVIGSYECPIDLDGSSDAGTPDPTVVICRGGCATDSGSEIIESFVDDSSDDDDDDDDKKHVEFSTKTEESFDDDEVDEDEENDDESGDDFSDDGSDDVEAASFQRPFYHVDNKPYRVASHMEEAPDRRAFDKAADLDARVMRDRDTLLASRAAQDCGRPIFEVAKKHFILALQGKSALYPPIFGNHGEYWLKGKALRWLRKHTDPIKAAKGDVGANQVLADKLARATKTVPMSAPTFVTRIGNAVEGVRRDGALSSDYKSAVEDALRMVIDFIRHLDESIDPDLRLALERSRFLEWVPFINQAVSELRGQAVSSKFWTGRFQKLYPKPVAGFSSEAGIFRAFTGRSYDAAFIADRAAEGVRPVGWAFKQDLDRLRSRPGLLFPREPRGEAWTPLTDADLIARQPEPPAVPVEDPEMLPPGPSSVTRLGRHVTGLSIRVGGRGEWPRGQGPTISFSGLATAMTPPKARADLAGELFKGVHIASIAYREAPQPGDAKDEVEITFSDSAHLYTALVMVDRWIALVGFSDPVLCPVPGLEGPHHPLSHLSATVEVSKRTTTTSIQLGFAGVPMEKPAYAARIIQDGFKGDLGRTVKVKVTYPDPLIAWRMRGKLATWVTSEPPGRLRSSMLEPHHAAYRPPNCHRCGRIGHSADECVSSRLDRGGCPTCRRAGRSPCGGSRCPLLTGYTSSAKTLVDEAISYATTEGIYACREPPAYLRSLAVDPSKHIGRKAVAAWSLSRS</sequence>
<dbReference type="GO" id="GO:0003676">
    <property type="term" value="F:nucleic acid binding"/>
    <property type="evidence" value="ECO:0007669"/>
    <property type="project" value="InterPro"/>
</dbReference>
<evidence type="ECO:0000313" key="4">
    <source>
        <dbReference type="EMBL" id="SPO38763.1"/>
    </source>
</evidence>
<feature type="compositionally biased region" description="Low complexity" evidence="2">
    <location>
        <begin position="149"/>
        <end position="159"/>
    </location>
</feature>
<dbReference type="Proteomes" id="UP000323386">
    <property type="component" value="Unassembled WGS sequence"/>
</dbReference>
<feature type="compositionally biased region" description="Acidic residues" evidence="2">
    <location>
        <begin position="237"/>
        <end position="265"/>
    </location>
</feature>
<feature type="region of interest" description="Disordered" evidence="2">
    <location>
        <begin position="1"/>
        <end position="168"/>
    </location>
</feature>
<keyword evidence="1" id="KW-0863">Zinc-finger</keyword>
<dbReference type="PROSITE" id="PS50158">
    <property type="entry name" value="ZF_CCHC"/>
    <property type="match status" value="1"/>
</dbReference>
<reference evidence="4 5" key="1">
    <citation type="submission" date="2018-03" db="EMBL/GenBank/DDBJ databases">
        <authorList>
            <person name="Guldener U."/>
        </authorList>
    </citation>
    <scope>NUCLEOTIDE SEQUENCE [LARGE SCALE GENOMIC DNA]</scope>
    <source>
        <strain evidence="4 5">DAOM196992</strain>
    </source>
</reference>
<keyword evidence="1" id="KW-0479">Metal-binding</keyword>